<dbReference type="Gene3D" id="2.120.10.80">
    <property type="entry name" value="Kelch-type beta propeller"/>
    <property type="match status" value="2"/>
</dbReference>
<feature type="region of interest" description="Disordered" evidence="3">
    <location>
        <begin position="532"/>
        <end position="553"/>
    </location>
</feature>
<dbReference type="Pfam" id="PF06588">
    <property type="entry name" value="Muskelin_N"/>
    <property type="match status" value="2"/>
</dbReference>
<dbReference type="InterPro" id="IPR008979">
    <property type="entry name" value="Galactose-bd-like_sf"/>
</dbReference>
<protein>
    <submittedName>
        <fullName evidence="5">Muskelin</fullName>
    </submittedName>
</protein>
<dbReference type="InterPro" id="IPR010565">
    <property type="entry name" value="Muskelin_N"/>
</dbReference>
<dbReference type="PANTHER" id="PTHR15526:SF5">
    <property type="entry name" value="MUSKELIN"/>
    <property type="match status" value="1"/>
</dbReference>
<gene>
    <name evidence="5" type="ORF">MAM1_0023d01969</name>
</gene>
<evidence type="ECO:0000313" key="5">
    <source>
        <dbReference type="EMBL" id="GAN02525.1"/>
    </source>
</evidence>
<accession>A0A0C9LS38</accession>
<dbReference type="Gene3D" id="2.60.120.260">
    <property type="entry name" value="Galactose-binding domain-like"/>
    <property type="match status" value="1"/>
</dbReference>
<feature type="compositionally biased region" description="Polar residues" evidence="3">
    <location>
        <begin position="1"/>
        <end position="10"/>
    </location>
</feature>
<feature type="compositionally biased region" description="Polar residues" evidence="3">
    <location>
        <begin position="535"/>
        <end position="550"/>
    </location>
</feature>
<dbReference type="STRING" id="91626.A0A0C9LS38"/>
<dbReference type="InterPro" id="IPR015915">
    <property type="entry name" value="Kelch-typ_b-propeller"/>
</dbReference>
<dbReference type="InterPro" id="IPR052456">
    <property type="entry name" value="CTLH_complex_component"/>
</dbReference>
<feature type="domain" description="Muskelin N-terminal" evidence="4">
    <location>
        <begin position="52"/>
        <end position="143"/>
    </location>
</feature>
<name>A0A0C9LS38_9FUNG</name>
<dbReference type="Pfam" id="PF24681">
    <property type="entry name" value="Kelch_KLHDC2_KLHL20_DRC7"/>
    <property type="match status" value="1"/>
</dbReference>
<evidence type="ECO:0000256" key="3">
    <source>
        <dbReference type="SAM" id="MobiDB-lite"/>
    </source>
</evidence>
<dbReference type="SUPFAM" id="SSF117281">
    <property type="entry name" value="Kelch motif"/>
    <property type="match status" value="2"/>
</dbReference>
<dbReference type="SUPFAM" id="SSF49785">
    <property type="entry name" value="Galactose-binding domain-like"/>
    <property type="match status" value="1"/>
</dbReference>
<dbReference type="PROSITE" id="PS50896">
    <property type="entry name" value="LISH"/>
    <property type="match status" value="1"/>
</dbReference>
<keyword evidence="6" id="KW-1185">Reference proteome</keyword>
<dbReference type="InterPro" id="IPR006594">
    <property type="entry name" value="LisH"/>
</dbReference>
<reference evidence="5" key="1">
    <citation type="submission" date="2014-09" db="EMBL/GenBank/DDBJ databases">
        <title>Draft genome sequence of an oleaginous Mucoromycotina fungus Mucor ambiguus NBRC6742.</title>
        <authorList>
            <person name="Takeda I."/>
            <person name="Yamane N."/>
            <person name="Morita T."/>
            <person name="Tamano K."/>
            <person name="Machida M."/>
            <person name="Baker S."/>
            <person name="Koike H."/>
        </authorList>
    </citation>
    <scope>NUCLEOTIDE SEQUENCE</scope>
    <source>
        <strain evidence="5">NBRC 6742</strain>
    </source>
</reference>
<dbReference type="EMBL" id="DF836312">
    <property type="protein sequence ID" value="GAN02525.1"/>
    <property type="molecule type" value="Genomic_DNA"/>
</dbReference>
<organism evidence="5">
    <name type="scientific">Mucor ambiguus</name>
    <dbReference type="NCBI Taxonomy" id="91626"/>
    <lineage>
        <taxon>Eukaryota</taxon>
        <taxon>Fungi</taxon>
        <taxon>Fungi incertae sedis</taxon>
        <taxon>Mucoromycota</taxon>
        <taxon>Mucoromycotina</taxon>
        <taxon>Mucoromycetes</taxon>
        <taxon>Mucorales</taxon>
        <taxon>Mucorineae</taxon>
        <taxon>Mucoraceae</taxon>
        <taxon>Mucor</taxon>
    </lineage>
</organism>
<keyword evidence="1" id="KW-0880">Kelch repeat</keyword>
<feature type="domain" description="Muskelin N-terminal" evidence="4">
    <location>
        <begin position="164"/>
        <end position="266"/>
    </location>
</feature>
<evidence type="ECO:0000256" key="2">
    <source>
        <dbReference type="ARBA" id="ARBA00022737"/>
    </source>
</evidence>
<evidence type="ECO:0000313" key="6">
    <source>
        <dbReference type="Proteomes" id="UP000053815"/>
    </source>
</evidence>
<proteinExistence type="predicted"/>
<dbReference type="OrthoDB" id="10052615at2759"/>
<dbReference type="PANTHER" id="PTHR15526">
    <property type="entry name" value="MUSKELIN"/>
    <property type="match status" value="1"/>
</dbReference>
<dbReference type="GO" id="GO:0005737">
    <property type="term" value="C:cytoplasm"/>
    <property type="evidence" value="ECO:0007669"/>
    <property type="project" value="TreeGrafter"/>
</dbReference>
<dbReference type="AlphaFoldDB" id="A0A0C9LS38"/>
<sequence length="851" mass="97692">METPSSTPTATPLRRSSLEPSSFLNQIRPSLSVPNMKAEYSLQALIENAPHESLPYHIHDHSSFSGPYHPRNICVNDPTEQSSRWSSNSHDQSQYVTIKLEKPAVACEILFGKFHRSHVCNLKEFKIYGGLDPNDMKELLHKGEITEIRIVYMYIFILYDTFIGLTDDNKAETFPIRYTYNNLIFPIQYVKITPLATFGANFNYSIWYIEVRGIKDEALMSKVYDAFNKYKELETIRLCLKHFRQKNMMDVYATLQKSSSIELEDPLVEQLHQSVVVDGDFEAAERMIRDADEKNIFRSYVENARYLPTWQKLFASNDDGDAPCGRGGHQLCVDADREKIYLFGGWDGNRDLSDFWCYHIKDNRWKLLSTDTTLQGGPSPRSCHAMCYDPIRKSIYVLGKYIEVRAPSTSAPEVSPKVYESDFFQYFTDLDRWIKISDNTQIDGGPALLCDHQMCIDVIGRKLYVFGGRIVTPDASPNTYSGFYSYDVDEFSWSALRYDINHISTPHSPATAPSLSPSAHLLQVNEIPIGRRRSSNGSYVPSPNASQTVKSRAGHSMLMDAKHRRIYIFAGQRGKEALTDLYCYNIEQDRLTEVAQDFSKLYGSDAGYTQRATIDIDNQEIYVFSGFLKSKPNNMVRNCLWVYNIKRNEWEKVYESESTEAPYWQTTQIVEPYPRYTHQIVYNTKSKAHFMFGGNPGDASKPHQRLDDFWELKLAKPDSTQVVRQCLFLLRTRKLSELCKQADIQFKFKGQLHQKKISEATMHALDYLRKAITPIVDHDNKEEVDIFKKLCTHLCILEDEATVAACDPYSAKSTEDIYFVDRTAVFQSLLKFFPASMKEPEGSLIDAVKIG</sequence>
<evidence type="ECO:0000259" key="4">
    <source>
        <dbReference type="Pfam" id="PF06588"/>
    </source>
</evidence>
<evidence type="ECO:0000256" key="1">
    <source>
        <dbReference type="ARBA" id="ARBA00022441"/>
    </source>
</evidence>
<feature type="region of interest" description="Disordered" evidence="3">
    <location>
        <begin position="1"/>
        <end position="20"/>
    </location>
</feature>
<keyword evidence="2" id="KW-0677">Repeat</keyword>
<dbReference type="Proteomes" id="UP000053815">
    <property type="component" value="Unassembled WGS sequence"/>
</dbReference>